<dbReference type="Pfam" id="PF00109">
    <property type="entry name" value="ketoacyl-synt"/>
    <property type="match status" value="1"/>
</dbReference>
<dbReference type="OrthoDB" id="2897140at2"/>
<dbReference type="InterPro" id="IPR014031">
    <property type="entry name" value="Ketoacyl_synth_C"/>
</dbReference>
<dbReference type="SMART" id="SM00825">
    <property type="entry name" value="PKS_KS"/>
    <property type="match status" value="1"/>
</dbReference>
<feature type="domain" description="Ketosynthase family 3 (KS3)" evidence="10">
    <location>
        <begin position="70"/>
        <end position="493"/>
    </location>
</feature>
<evidence type="ECO:0000313" key="12">
    <source>
        <dbReference type="EMBL" id="SFJ92545.1"/>
    </source>
</evidence>
<organism evidence="12 13">
    <name type="scientific">Thermoflavimicrobium dichotomicum</name>
    <dbReference type="NCBI Taxonomy" id="46223"/>
    <lineage>
        <taxon>Bacteria</taxon>
        <taxon>Bacillati</taxon>
        <taxon>Bacillota</taxon>
        <taxon>Bacilli</taxon>
        <taxon>Bacillales</taxon>
        <taxon>Thermoactinomycetaceae</taxon>
        <taxon>Thermoflavimicrobium</taxon>
    </lineage>
</organism>
<dbReference type="GO" id="GO:0005886">
    <property type="term" value="C:plasma membrane"/>
    <property type="evidence" value="ECO:0007669"/>
    <property type="project" value="TreeGrafter"/>
</dbReference>
<keyword evidence="5" id="KW-0597">Phosphoprotein</keyword>
<evidence type="ECO:0000256" key="4">
    <source>
        <dbReference type="ARBA" id="ARBA00022490"/>
    </source>
</evidence>
<evidence type="ECO:0000256" key="5">
    <source>
        <dbReference type="ARBA" id="ARBA00022553"/>
    </source>
</evidence>
<keyword evidence="3" id="KW-0596">Phosphopantetheine</keyword>
<dbReference type="InterPro" id="IPR054514">
    <property type="entry name" value="RhiE-like_linker"/>
</dbReference>
<reference evidence="12 13" key="1">
    <citation type="submission" date="2016-10" db="EMBL/GenBank/DDBJ databases">
        <authorList>
            <person name="de Groot N.N."/>
        </authorList>
    </citation>
    <scope>NUCLEOTIDE SEQUENCE [LARGE SCALE GENOMIC DNA]</scope>
    <source>
        <strain evidence="12 13">DSM 44778</strain>
    </source>
</reference>
<proteinExistence type="predicted"/>
<evidence type="ECO:0000313" key="13">
    <source>
        <dbReference type="Proteomes" id="UP000199545"/>
    </source>
</evidence>
<dbReference type="PROSITE" id="PS00606">
    <property type="entry name" value="KS3_1"/>
    <property type="match status" value="1"/>
</dbReference>
<dbReference type="InterPro" id="IPR049900">
    <property type="entry name" value="PKS_mFAS_DH"/>
</dbReference>
<feature type="compositionally biased region" description="Basic and acidic residues" evidence="9">
    <location>
        <begin position="40"/>
        <end position="64"/>
    </location>
</feature>
<dbReference type="GO" id="GO:0004315">
    <property type="term" value="F:3-oxoacyl-[acyl-carrier-protein] synthase activity"/>
    <property type="evidence" value="ECO:0007669"/>
    <property type="project" value="InterPro"/>
</dbReference>
<dbReference type="PANTHER" id="PTHR43775">
    <property type="entry name" value="FATTY ACID SYNTHASE"/>
    <property type="match status" value="1"/>
</dbReference>
<protein>
    <submittedName>
        <fullName evidence="12">Polyketide synthase PksM</fullName>
    </submittedName>
</protein>
<dbReference type="PANTHER" id="PTHR43775:SF37">
    <property type="entry name" value="SI:DKEY-61P9.11"/>
    <property type="match status" value="1"/>
</dbReference>
<evidence type="ECO:0000256" key="3">
    <source>
        <dbReference type="ARBA" id="ARBA00022450"/>
    </source>
</evidence>
<dbReference type="STRING" id="46223.SAMN05421852_1411"/>
<dbReference type="FunFam" id="3.40.47.10:FF:000019">
    <property type="entry name" value="Polyketide synthase type I"/>
    <property type="match status" value="1"/>
</dbReference>
<gene>
    <name evidence="12" type="ORF">SAMN05421852_1411</name>
</gene>
<feature type="domain" description="PKS/mFAS DH" evidence="11">
    <location>
        <begin position="678"/>
        <end position="780"/>
    </location>
</feature>
<dbReference type="AlphaFoldDB" id="A0A1I3VB83"/>
<dbReference type="Pfam" id="PF21089">
    <property type="entry name" value="PKS_DH_N"/>
    <property type="match status" value="1"/>
</dbReference>
<evidence type="ECO:0000259" key="11">
    <source>
        <dbReference type="PROSITE" id="PS52019"/>
    </source>
</evidence>
<dbReference type="InterPro" id="IPR020841">
    <property type="entry name" value="PKS_Beta-ketoAc_synthase_dom"/>
</dbReference>
<dbReference type="EMBL" id="FORR01000041">
    <property type="protein sequence ID" value="SFJ92545.1"/>
    <property type="molecule type" value="Genomic_DNA"/>
</dbReference>
<dbReference type="Pfam" id="PF02801">
    <property type="entry name" value="Ketoacyl-synt_C"/>
    <property type="match status" value="1"/>
</dbReference>
<dbReference type="Pfam" id="PF22336">
    <property type="entry name" value="RhiE-like_linker"/>
    <property type="match status" value="1"/>
</dbReference>
<dbReference type="CDD" id="cd00833">
    <property type="entry name" value="PKS"/>
    <property type="match status" value="1"/>
</dbReference>
<dbReference type="InterPro" id="IPR018201">
    <property type="entry name" value="Ketoacyl_synth_AS"/>
</dbReference>
<dbReference type="PROSITE" id="PS52019">
    <property type="entry name" value="PKS_MFAS_DH"/>
    <property type="match status" value="1"/>
</dbReference>
<evidence type="ECO:0000256" key="9">
    <source>
        <dbReference type="SAM" id="MobiDB-lite"/>
    </source>
</evidence>
<dbReference type="PROSITE" id="PS52004">
    <property type="entry name" value="KS3_2"/>
    <property type="match status" value="1"/>
</dbReference>
<evidence type="ECO:0000259" key="10">
    <source>
        <dbReference type="PROSITE" id="PS52004"/>
    </source>
</evidence>
<dbReference type="GO" id="GO:0006633">
    <property type="term" value="P:fatty acid biosynthetic process"/>
    <property type="evidence" value="ECO:0007669"/>
    <property type="project" value="InterPro"/>
</dbReference>
<evidence type="ECO:0000256" key="8">
    <source>
        <dbReference type="PROSITE-ProRule" id="PRU01363"/>
    </source>
</evidence>
<dbReference type="Proteomes" id="UP000199545">
    <property type="component" value="Unassembled WGS sequence"/>
</dbReference>
<comment type="pathway">
    <text evidence="2">Antibiotic biosynthesis; bacillaene biosynthesis.</text>
</comment>
<evidence type="ECO:0000256" key="2">
    <source>
        <dbReference type="ARBA" id="ARBA00004789"/>
    </source>
</evidence>
<dbReference type="Gene3D" id="1.10.1240.100">
    <property type="match status" value="1"/>
</dbReference>
<dbReference type="Gene3D" id="3.10.129.10">
    <property type="entry name" value="Hotdog Thioesterase"/>
    <property type="match status" value="1"/>
</dbReference>
<keyword evidence="6" id="KW-0808">Transferase</keyword>
<evidence type="ECO:0000256" key="1">
    <source>
        <dbReference type="ARBA" id="ARBA00003299"/>
    </source>
</evidence>
<keyword evidence="13" id="KW-1185">Reference proteome</keyword>
<dbReference type="InterPro" id="IPR016039">
    <property type="entry name" value="Thiolase-like"/>
</dbReference>
<keyword evidence="4" id="KW-0963">Cytoplasm</keyword>
<feature type="region of interest" description="Disordered" evidence="9">
    <location>
        <begin position="36"/>
        <end position="64"/>
    </location>
</feature>
<comment type="caution">
    <text evidence="8">Lacks conserved residue(s) required for the propagation of feature annotation.</text>
</comment>
<evidence type="ECO:0000256" key="6">
    <source>
        <dbReference type="ARBA" id="ARBA00022679"/>
    </source>
</evidence>
<dbReference type="GO" id="GO:0005737">
    <property type="term" value="C:cytoplasm"/>
    <property type="evidence" value="ECO:0007669"/>
    <property type="project" value="TreeGrafter"/>
</dbReference>
<comment type="function">
    <text evidence="1">Involved in some intermediate steps for the synthesis of the antibiotic polyketide bacillaene which is involved in secondary metabolism.</text>
</comment>
<dbReference type="GO" id="GO:0004312">
    <property type="term" value="F:fatty acid synthase activity"/>
    <property type="evidence" value="ECO:0007669"/>
    <property type="project" value="TreeGrafter"/>
</dbReference>
<accession>A0A1I3VB83</accession>
<feature type="non-terminal residue" evidence="12">
    <location>
        <position position="780"/>
    </location>
</feature>
<dbReference type="SUPFAM" id="SSF53901">
    <property type="entry name" value="Thiolase-like"/>
    <property type="match status" value="1"/>
</dbReference>
<dbReference type="InterPro" id="IPR049552">
    <property type="entry name" value="PKS_DH_N"/>
</dbReference>
<dbReference type="InterPro" id="IPR050091">
    <property type="entry name" value="PKS_NRPS_Biosynth_Enz"/>
</dbReference>
<keyword evidence="7" id="KW-0677">Repeat</keyword>
<sequence>MFSNEILRALQAGEITLEEARNEIRGKIEAEAGQSSFIAHETDVSAKETPSRFSLKEEESGKSSDDKLLQTSIAIIGVSGQFPKASNVEEFWNNLAQGMDCITEIPPDRWSVEEYYDPDPKAPGKTYCKWMGVLEDVDKFDPLFFNISPAEAELMDPQHRLFLENAWRCIEDAGISPSSLSGSRCGVFVGCGASDYEQSANVQGLNAYGMLGSSPSILSARISYLLNLKGPCLAIDTACSSSLVAIAKACDSLIMQTSDLALAGGVLTMLSPSGFIQASKAGMLSKDGKCFTFDARANGFVPGEGVGVILLKRLSDAIRDEDHIYGVIRGWGVNQDGKTNGITAPSVQSQIMLEKDVYERFQINPETITLVEAHGTGTKLGDPIEVEALIQSFQSFTNKKNYCALGSVKSNIGHLIKAAGIAGVIKVLMAMKYRMLPPTINFEKLNEHISLENSPFYINTRLQPWEVPEGMPRRASVSSFGFSGTNAHIVIEEFVHESNRNKTPIPVNEHNPILFVLSAKTREQLKAYAQKMKTFVESHEEIDLADLAYTLQVGRDAMEHRLAFLAYSRESILQALEAFVQDVQSPGIYTAHVKEGKETVAIFETDDDAKILLQTWLQKKKLKKVAELWVKGLSVDWHQIYGKSKPRRISLPTYPFAKERYWLPKMESTASKREDLLHPLLHRNTSHFWEQRYSSTFTGQEFFLSGHVVNGERILPGVAYLEMARAAVEQATKGFGSSQTGLLLKNVVWIRPIVVGEDPIQVHIGLTPRENGEIEYQVYS</sequence>
<dbReference type="InterPro" id="IPR014030">
    <property type="entry name" value="Ketoacyl_synth_N"/>
</dbReference>
<dbReference type="RefSeq" id="WP_139203366.1">
    <property type="nucleotide sequence ID" value="NZ_FORR01000041.1"/>
</dbReference>
<evidence type="ECO:0000256" key="7">
    <source>
        <dbReference type="ARBA" id="ARBA00022737"/>
    </source>
</evidence>
<name>A0A1I3VB83_9BACL</name>
<dbReference type="GO" id="GO:0071770">
    <property type="term" value="P:DIM/DIP cell wall layer assembly"/>
    <property type="evidence" value="ECO:0007669"/>
    <property type="project" value="TreeGrafter"/>
</dbReference>
<dbReference type="Gene3D" id="3.40.47.10">
    <property type="match status" value="1"/>
</dbReference>